<keyword evidence="10" id="KW-1185">Reference proteome</keyword>
<accession>A0A3A3FM56</accession>
<keyword evidence="4 8" id="KW-1003">Cell membrane</keyword>
<evidence type="ECO:0000256" key="7">
    <source>
        <dbReference type="ARBA" id="ARBA00023136"/>
    </source>
</evidence>
<dbReference type="InterPro" id="IPR052017">
    <property type="entry name" value="TSUP"/>
</dbReference>
<dbReference type="PANTHER" id="PTHR30269:SF0">
    <property type="entry name" value="MEMBRANE TRANSPORTER PROTEIN YFCA-RELATED"/>
    <property type="match status" value="1"/>
</dbReference>
<dbReference type="InterPro" id="IPR002781">
    <property type="entry name" value="TM_pro_TauE-like"/>
</dbReference>
<dbReference type="OrthoDB" id="554695at2"/>
<feature type="transmembrane region" description="Helical" evidence="8">
    <location>
        <begin position="190"/>
        <end position="212"/>
    </location>
</feature>
<feature type="transmembrane region" description="Helical" evidence="8">
    <location>
        <begin position="106"/>
        <end position="123"/>
    </location>
</feature>
<comment type="similarity">
    <text evidence="2 8">Belongs to the 4-toluene sulfonate uptake permease (TSUP) (TC 2.A.102) family.</text>
</comment>
<dbReference type="GO" id="GO:0005886">
    <property type="term" value="C:plasma membrane"/>
    <property type="evidence" value="ECO:0007669"/>
    <property type="project" value="UniProtKB-SubCell"/>
</dbReference>
<dbReference type="PANTHER" id="PTHR30269">
    <property type="entry name" value="TRANSMEMBRANE PROTEIN YFCA"/>
    <property type="match status" value="1"/>
</dbReference>
<evidence type="ECO:0000256" key="6">
    <source>
        <dbReference type="ARBA" id="ARBA00022989"/>
    </source>
</evidence>
<dbReference type="AlphaFoldDB" id="A0A3A3FM56"/>
<keyword evidence="6 8" id="KW-1133">Transmembrane helix</keyword>
<dbReference type="EMBL" id="QYUO01000001">
    <property type="protein sequence ID" value="RJF97262.1"/>
    <property type="molecule type" value="Genomic_DNA"/>
</dbReference>
<reference evidence="10" key="1">
    <citation type="submission" date="2018-09" db="EMBL/GenBank/DDBJ databases">
        <authorList>
            <person name="Zhu H."/>
        </authorList>
    </citation>
    <scope>NUCLEOTIDE SEQUENCE [LARGE SCALE GENOMIC DNA]</scope>
    <source>
        <strain evidence="10">K1R23-30</strain>
    </source>
</reference>
<dbReference type="RefSeq" id="WP_119767212.1">
    <property type="nucleotide sequence ID" value="NZ_QYUO01000001.1"/>
</dbReference>
<comment type="subcellular location">
    <subcellularLocation>
        <location evidence="1 8">Cell membrane</location>
        <topology evidence="1 8">Multi-pass membrane protein</topology>
    </subcellularLocation>
</comment>
<feature type="transmembrane region" description="Helical" evidence="8">
    <location>
        <begin position="12"/>
        <end position="40"/>
    </location>
</feature>
<dbReference type="Pfam" id="PF01925">
    <property type="entry name" value="TauE"/>
    <property type="match status" value="1"/>
</dbReference>
<evidence type="ECO:0000256" key="5">
    <source>
        <dbReference type="ARBA" id="ARBA00022692"/>
    </source>
</evidence>
<evidence type="ECO:0000256" key="3">
    <source>
        <dbReference type="ARBA" id="ARBA00022448"/>
    </source>
</evidence>
<evidence type="ECO:0000256" key="1">
    <source>
        <dbReference type="ARBA" id="ARBA00004651"/>
    </source>
</evidence>
<comment type="caution">
    <text evidence="9">The sequence shown here is derived from an EMBL/GenBank/DDBJ whole genome shotgun (WGS) entry which is preliminary data.</text>
</comment>
<evidence type="ECO:0000256" key="2">
    <source>
        <dbReference type="ARBA" id="ARBA00009142"/>
    </source>
</evidence>
<feature type="transmembrane region" description="Helical" evidence="8">
    <location>
        <begin position="232"/>
        <end position="250"/>
    </location>
</feature>
<keyword evidence="7 8" id="KW-0472">Membrane</keyword>
<evidence type="ECO:0000256" key="4">
    <source>
        <dbReference type="ARBA" id="ARBA00022475"/>
    </source>
</evidence>
<proteinExistence type="inferred from homology"/>
<keyword evidence="5 8" id="KW-0812">Transmembrane</keyword>
<evidence type="ECO:0000256" key="8">
    <source>
        <dbReference type="RuleBase" id="RU363041"/>
    </source>
</evidence>
<feature type="transmembrane region" description="Helical" evidence="8">
    <location>
        <begin position="80"/>
        <end position="100"/>
    </location>
</feature>
<evidence type="ECO:0000313" key="10">
    <source>
        <dbReference type="Proteomes" id="UP000265955"/>
    </source>
</evidence>
<gene>
    <name evidence="9" type="ORF">D3871_00960</name>
</gene>
<dbReference type="Proteomes" id="UP000265955">
    <property type="component" value="Unassembled WGS sequence"/>
</dbReference>
<evidence type="ECO:0000313" key="9">
    <source>
        <dbReference type="EMBL" id="RJF97262.1"/>
    </source>
</evidence>
<protein>
    <recommendedName>
        <fullName evidence="8">Probable membrane transporter protein</fullName>
    </recommendedName>
</protein>
<organism evidence="9 10">
    <name type="scientific">Noviherbaspirillum saxi</name>
    <dbReference type="NCBI Taxonomy" id="2320863"/>
    <lineage>
        <taxon>Bacteria</taxon>
        <taxon>Pseudomonadati</taxon>
        <taxon>Pseudomonadota</taxon>
        <taxon>Betaproteobacteria</taxon>
        <taxon>Burkholderiales</taxon>
        <taxon>Oxalobacteraceae</taxon>
        <taxon>Noviherbaspirillum</taxon>
    </lineage>
</organism>
<name>A0A3A3FM56_9BURK</name>
<sequence>MEFLLSPEILAVLFCVALVAGFIDTIAGGGGLITIPVLLLVQIPPLHALATNKLQSSFGSLTASLMALQRGLVHWSEMRVLFVCSLIGSAIGAFAVQFVQAQTLDIVIPAVLVGIGLYFLLAPNAGALEKKPRVSTAAYRGAVVPGIGFYDGMFGPGTGSFFSLAGVALRGHNLLTATAQAKVLNFASNIASLVVFIAGGKVLWAAGAAMVAGQVIGAWGGSHAMVRGGTRLIRPMIVTVCVIMLGRYLWQKGLLAF</sequence>
<keyword evidence="3" id="KW-0813">Transport</keyword>